<evidence type="ECO:0000256" key="7">
    <source>
        <dbReference type="ARBA" id="ARBA00048475"/>
    </source>
</evidence>
<dbReference type="InterPro" id="IPR018236">
    <property type="entry name" value="SAICAR_synthetase_CS"/>
</dbReference>
<dbReference type="PANTHER" id="PTHR43700">
    <property type="entry name" value="PHOSPHORIBOSYLAMINOIMIDAZOLE-SUCCINOCARBOXAMIDE SYNTHASE"/>
    <property type="match status" value="1"/>
</dbReference>
<evidence type="ECO:0000256" key="1">
    <source>
        <dbReference type="ARBA" id="ARBA00004672"/>
    </source>
</evidence>
<evidence type="ECO:0000256" key="5">
    <source>
        <dbReference type="ARBA" id="ARBA00022755"/>
    </source>
</evidence>
<evidence type="ECO:0000256" key="6">
    <source>
        <dbReference type="ARBA" id="ARBA00022840"/>
    </source>
</evidence>
<dbReference type="NCBIfam" id="NF010568">
    <property type="entry name" value="PRK13961.1"/>
    <property type="match status" value="1"/>
</dbReference>
<feature type="domain" description="SAICAR synthetase/ADE2 N-terminal" evidence="9">
    <location>
        <begin position="16"/>
        <end position="264"/>
    </location>
</feature>
<dbReference type="SUPFAM" id="SSF56104">
    <property type="entry name" value="SAICAR synthase-like"/>
    <property type="match status" value="1"/>
</dbReference>
<comment type="pathway">
    <text evidence="1 8">Purine metabolism; IMP biosynthesis via de novo pathway; 5-amino-1-(5-phospho-D-ribosyl)imidazole-4-carboxamide from 5-amino-1-(5-phospho-D-ribosyl)imidazole-4-carboxylate: step 1/2.</text>
</comment>
<keyword evidence="5 8" id="KW-0658">Purine biosynthesis</keyword>
<dbReference type="PANTHER" id="PTHR43700:SF1">
    <property type="entry name" value="PHOSPHORIBOSYLAMINOIMIDAZOLE-SUCCINOCARBOXAMIDE SYNTHASE"/>
    <property type="match status" value="1"/>
</dbReference>
<evidence type="ECO:0000256" key="3">
    <source>
        <dbReference type="ARBA" id="ARBA00022598"/>
    </source>
</evidence>
<evidence type="ECO:0000259" key="9">
    <source>
        <dbReference type="Pfam" id="PF01259"/>
    </source>
</evidence>
<dbReference type="InterPro" id="IPR001636">
    <property type="entry name" value="SAICAR_synth"/>
</dbReference>
<dbReference type="PROSITE" id="PS01058">
    <property type="entry name" value="SAICAR_SYNTHETASE_2"/>
    <property type="match status" value="1"/>
</dbReference>
<dbReference type="NCBIfam" id="TIGR00081">
    <property type="entry name" value="purC"/>
    <property type="match status" value="1"/>
</dbReference>
<dbReference type="HAMAP" id="MF_00137">
    <property type="entry name" value="SAICAR_synth"/>
    <property type="match status" value="1"/>
</dbReference>
<dbReference type="Pfam" id="PF01259">
    <property type="entry name" value="SAICAR_synt"/>
    <property type="match status" value="1"/>
</dbReference>
<evidence type="ECO:0000256" key="4">
    <source>
        <dbReference type="ARBA" id="ARBA00022741"/>
    </source>
</evidence>
<keyword evidence="6 8" id="KW-0067">ATP-binding</keyword>
<evidence type="ECO:0000256" key="8">
    <source>
        <dbReference type="HAMAP-Rule" id="MF_00137"/>
    </source>
</evidence>
<comment type="caution">
    <text evidence="10">The sequence shown here is derived from an EMBL/GenBank/DDBJ whole genome shotgun (WGS) entry which is preliminary data.</text>
</comment>
<keyword evidence="3 8" id="KW-0436">Ligase</keyword>
<organism evidence="10">
    <name type="scientific">Aerophobetes bacterium</name>
    <dbReference type="NCBI Taxonomy" id="2030807"/>
    <lineage>
        <taxon>Bacteria</taxon>
        <taxon>Candidatus Aerophobota</taxon>
    </lineage>
</organism>
<dbReference type="GO" id="GO:0005737">
    <property type="term" value="C:cytoplasm"/>
    <property type="evidence" value="ECO:0007669"/>
    <property type="project" value="TreeGrafter"/>
</dbReference>
<sequence length="298" mass="34079">MEKVITKTNLPGLKLLKRGKVRDIYDFGDKLLIVSTDRISAFDCVLEEGIPLKGKVLNQLSSFWFKKTEHIIENHMISTNLEDFPPEVLSFKDILQGRAMLVKKTEPIKLECVVRGYLSGSAYREYKKTGKVAKITLPENLRESDPLPYPIFTPAIKAEEGHDVNISFDEMKKILGEKLSQNLKDISLEIYKFAAEFLDLRGFILADTKFEFGMLDGKILLIDEVLTPDSSRFWSKESYTPGKPQESFDKQFVRDYLDSLNWNKLPPPPPLPPDVIQKTSQIYQKAYQKITGKSILDP</sequence>
<accession>A0A7V5LZW3</accession>
<reference evidence="10" key="1">
    <citation type="journal article" date="2020" name="mSystems">
        <title>Genome- and Community-Level Interaction Insights into Carbon Utilization and Element Cycling Functions of Hydrothermarchaeota in Hydrothermal Sediment.</title>
        <authorList>
            <person name="Zhou Z."/>
            <person name="Liu Y."/>
            <person name="Xu W."/>
            <person name="Pan J."/>
            <person name="Luo Z.H."/>
            <person name="Li M."/>
        </authorList>
    </citation>
    <scope>NUCLEOTIDE SEQUENCE [LARGE SCALE GENOMIC DNA]</scope>
    <source>
        <strain evidence="10">HyVt-92</strain>
    </source>
</reference>
<name>A0A7V5LZW3_UNCAE</name>
<evidence type="ECO:0000256" key="2">
    <source>
        <dbReference type="ARBA" id="ARBA00010190"/>
    </source>
</evidence>
<protein>
    <recommendedName>
        <fullName evidence="8">Phosphoribosylaminoimidazole-succinocarboxamide synthase</fullName>
        <ecNumber evidence="8">6.3.2.6</ecNumber>
    </recommendedName>
    <alternativeName>
        <fullName evidence="8">SAICAR synthetase</fullName>
    </alternativeName>
</protein>
<dbReference type="EC" id="6.3.2.6" evidence="8"/>
<proteinExistence type="inferred from homology"/>
<dbReference type="Gene3D" id="3.30.470.20">
    <property type="entry name" value="ATP-grasp fold, B domain"/>
    <property type="match status" value="1"/>
</dbReference>
<gene>
    <name evidence="8" type="primary">purC</name>
    <name evidence="10" type="ORF">ENL39_05750</name>
</gene>
<dbReference type="GO" id="GO:0005524">
    <property type="term" value="F:ATP binding"/>
    <property type="evidence" value="ECO:0007669"/>
    <property type="project" value="UniProtKB-KW"/>
</dbReference>
<dbReference type="InterPro" id="IPR028923">
    <property type="entry name" value="SAICAR_synt/ADE2_N"/>
</dbReference>
<comment type="catalytic activity">
    <reaction evidence="7 8">
        <text>5-amino-1-(5-phospho-D-ribosyl)imidazole-4-carboxylate + L-aspartate + ATP = (2S)-2-[5-amino-1-(5-phospho-beta-D-ribosyl)imidazole-4-carboxamido]succinate + ADP + phosphate + 2 H(+)</text>
        <dbReference type="Rhea" id="RHEA:22628"/>
        <dbReference type="ChEBI" id="CHEBI:15378"/>
        <dbReference type="ChEBI" id="CHEBI:29991"/>
        <dbReference type="ChEBI" id="CHEBI:30616"/>
        <dbReference type="ChEBI" id="CHEBI:43474"/>
        <dbReference type="ChEBI" id="CHEBI:58443"/>
        <dbReference type="ChEBI" id="CHEBI:77657"/>
        <dbReference type="ChEBI" id="CHEBI:456216"/>
        <dbReference type="EC" id="6.3.2.6"/>
    </reaction>
</comment>
<dbReference type="UniPathway" id="UPA00074">
    <property type="reaction ID" value="UER00131"/>
</dbReference>
<dbReference type="PROSITE" id="PS01057">
    <property type="entry name" value="SAICAR_SYNTHETASE_1"/>
    <property type="match status" value="1"/>
</dbReference>
<dbReference type="FunFam" id="3.30.470.20:FF:000015">
    <property type="entry name" value="Phosphoribosylaminoimidazole-succinocarboxamide synthase"/>
    <property type="match status" value="1"/>
</dbReference>
<evidence type="ECO:0000313" key="10">
    <source>
        <dbReference type="EMBL" id="HHF98970.1"/>
    </source>
</evidence>
<dbReference type="Proteomes" id="UP000886070">
    <property type="component" value="Unassembled WGS sequence"/>
</dbReference>
<dbReference type="GO" id="GO:0004639">
    <property type="term" value="F:phosphoribosylaminoimidazolesuccinocarboxamide synthase activity"/>
    <property type="evidence" value="ECO:0007669"/>
    <property type="project" value="UniProtKB-UniRule"/>
</dbReference>
<dbReference type="EMBL" id="DRTT01000157">
    <property type="protein sequence ID" value="HHF98970.1"/>
    <property type="molecule type" value="Genomic_DNA"/>
</dbReference>
<comment type="similarity">
    <text evidence="2 8">Belongs to the SAICAR synthetase family.</text>
</comment>
<dbReference type="AlphaFoldDB" id="A0A7V5LZW3"/>
<dbReference type="Gene3D" id="3.30.200.20">
    <property type="entry name" value="Phosphorylase Kinase, domain 1"/>
    <property type="match status" value="1"/>
</dbReference>
<dbReference type="CDD" id="cd01414">
    <property type="entry name" value="SAICAR_synt_Sc"/>
    <property type="match status" value="1"/>
</dbReference>
<dbReference type="GO" id="GO:0006189">
    <property type="term" value="P:'de novo' IMP biosynthetic process"/>
    <property type="evidence" value="ECO:0007669"/>
    <property type="project" value="UniProtKB-UniRule"/>
</dbReference>
<keyword evidence="4 8" id="KW-0547">Nucleotide-binding</keyword>